<proteinExistence type="predicted"/>
<organism evidence="1 2">
    <name type="scientific">Polyplosphaeria fusca</name>
    <dbReference type="NCBI Taxonomy" id="682080"/>
    <lineage>
        <taxon>Eukaryota</taxon>
        <taxon>Fungi</taxon>
        <taxon>Dikarya</taxon>
        <taxon>Ascomycota</taxon>
        <taxon>Pezizomycotina</taxon>
        <taxon>Dothideomycetes</taxon>
        <taxon>Pleosporomycetidae</taxon>
        <taxon>Pleosporales</taxon>
        <taxon>Tetraplosphaeriaceae</taxon>
        <taxon>Polyplosphaeria</taxon>
    </lineage>
</organism>
<evidence type="ECO:0000313" key="1">
    <source>
        <dbReference type="EMBL" id="KAF2726663.1"/>
    </source>
</evidence>
<protein>
    <submittedName>
        <fullName evidence="1">Uncharacterized protein</fullName>
    </submittedName>
</protein>
<dbReference type="OrthoDB" id="4760831at2759"/>
<name>A0A9P4QG51_9PLEO</name>
<dbReference type="Proteomes" id="UP000799444">
    <property type="component" value="Unassembled WGS sequence"/>
</dbReference>
<sequence length="246" mass="27865">MNYKEREVFWPRSCPFRFLTLQVDGLGGILTDDFCYTVEQCVIPPFDSSEMLFSRLDAFARCYDGPNKLGIIYYGRHAEEAEDSRGADLRFFARRTSRGTEAPSNCTVTNSLADVEVPESPVQTSSNDHGPPQSRIQFSKICERLRGSEADILTITDCCYAGGAFTQRPFGGRKCELICSIAERNLALGPGQEGSFTHLLNQTLVKMIKEDQIGFSTSDLYRRIYFQQNHYRRPLLFDKTNCESSK</sequence>
<keyword evidence="2" id="KW-1185">Reference proteome</keyword>
<gene>
    <name evidence="1" type="ORF">EJ04DRAFT_173904</name>
</gene>
<accession>A0A9P4QG51</accession>
<evidence type="ECO:0000313" key="2">
    <source>
        <dbReference type="Proteomes" id="UP000799444"/>
    </source>
</evidence>
<reference evidence="1" key="1">
    <citation type="journal article" date="2020" name="Stud. Mycol.">
        <title>101 Dothideomycetes genomes: a test case for predicting lifestyles and emergence of pathogens.</title>
        <authorList>
            <person name="Haridas S."/>
            <person name="Albert R."/>
            <person name="Binder M."/>
            <person name="Bloem J."/>
            <person name="Labutti K."/>
            <person name="Salamov A."/>
            <person name="Andreopoulos B."/>
            <person name="Baker S."/>
            <person name="Barry K."/>
            <person name="Bills G."/>
            <person name="Bluhm B."/>
            <person name="Cannon C."/>
            <person name="Castanera R."/>
            <person name="Culley D."/>
            <person name="Daum C."/>
            <person name="Ezra D."/>
            <person name="Gonzalez J."/>
            <person name="Henrissat B."/>
            <person name="Kuo A."/>
            <person name="Liang C."/>
            <person name="Lipzen A."/>
            <person name="Lutzoni F."/>
            <person name="Magnuson J."/>
            <person name="Mondo S."/>
            <person name="Nolan M."/>
            <person name="Ohm R."/>
            <person name="Pangilinan J."/>
            <person name="Park H.-J."/>
            <person name="Ramirez L."/>
            <person name="Alfaro M."/>
            <person name="Sun H."/>
            <person name="Tritt A."/>
            <person name="Yoshinaga Y."/>
            <person name="Zwiers L.-H."/>
            <person name="Turgeon B."/>
            <person name="Goodwin S."/>
            <person name="Spatafora J."/>
            <person name="Crous P."/>
            <person name="Grigoriev I."/>
        </authorList>
    </citation>
    <scope>NUCLEOTIDE SEQUENCE</scope>
    <source>
        <strain evidence="1">CBS 125425</strain>
    </source>
</reference>
<dbReference type="EMBL" id="ML996413">
    <property type="protein sequence ID" value="KAF2726663.1"/>
    <property type="molecule type" value="Genomic_DNA"/>
</dbReference>
<comment type="caution">
    <text evidence="1">The sequence shown here is derived from an EMBL/GenBank/DDBJ whole genome shotgun (WGS) entry which is preliminary data.</text>
</comment>
<dbReference type="AlphaFoldDB" id="A0A9P4QG51"/>